<keyword evidence="9" id="KW-1185">Reference proteome</keyword>
<dbReference type="PROSITE" id="PS51257">
    <property type="entry name" value="PROKAR_LIPOPROTEIN"/>
    <property type="match status" value="1"/>
</dbReference>
<comment type="subcellular location">
    <subcellularLocation>
        <location evidence="1">Cell inner membrane</location>
        <topology evidence="1">Lipid-anchor</topology>
    </subcellularLocation>
</comment>
<dbReference type="PANTHER" id="PTHR30158">
    <property type="entry name" value="ACRA/E-RELATED COMPONENT OF DRUG EFFLUX TRANSPORTER"/>
    <property type="match status" value="1"/>
</dbReference>
<dbReference type="SUPFAM" id="SSF111369">
    <property type="entry name" value="HlyD-like secretion proteins"/>
    <property type="match status" value="1"/>
</dbReference>
<feature type="signal peptide" evidence="3">
    <location>
        <begin position="1"/>
        <end position="21"/>
    </location>
</feature>
<dbReference type="EMBL" id="CP014136">
    <property type="protein sequence ID" value="ATA22108.1"/>
    <property type="molecule type" value="Genomic_DNA"/>
</dbReference>
<evidence type="ECO:0000256" key="3">
    <source>
        <dbReference type="SAM" id="SignalP"/>
    </source>
</evidence>
<feature type="domain" description="Multidrug resistance protein MdtA-like alpha-helical hairpin" evidence="4">
    <location>
        <begin position="91"/>
        <end position="153"/>
    </location>
</feature>
<evidence type="ECO:0000259" key="5">
    <source>
        <dbReference type="Pfam" id="PF25917"/>
    </source>
</evidence>
<dbReference type="InterPro" id="IPR058625">
    <property type="entry name" value="MdtA-like_BSH"/>
</dbReference>
<dbReference type="FunFam" id="2.40.420.20:FF:000001">
    <property type="entry name" value="Efflux RND transporter periplasmic adaptor subunit"/>
    <property type="match status" value="1"/>
</dbReference>
<dbReference type="Gene3D" id="1.10.287.470">
    <property type="entry name" value="Helix hairpin bin"/>
    <property type="match status" value="1"/>
</dbReference>
<feature type="chain" id="PRO_5013326930" evidence="3">
    <location>
        <begin position="22"/>
        <end position="378"/>
    </location>
</feature>
<dbReference type="GO" id="GO:0022857">
    <property type="term" value="F:transmembrane transporter activity"/>
    <property type="evidence" value="ECO:0007669"/>
    <property type="project" value="InterPro"/>
</dbReference>
<name>A0A250B780_9GAMM</name>
<dbReference type="NCBIfam" id="TIGR01730">
    <property type="entry name" value="RND_mfp"/>
    <property type="match status" value="1"/>
</dbReference>
<dbReference type="Pfam" id="PF25917">
    <property type="entry name" value="BSH_RND"/>
    <property type="match status" value="1"/>
</dbReference>
<dbReference type="KEGG" id="gqu:AWC35_23780"/>
<dbReference type="RefSeq" id="WP_095848698.1">
    <property type="nucleotide sequence ID" value="NZ_CP014136.1"/>
</dbReference>
<dbReference type="GO" id="GO:0046677">
    <property type="term" value="P:response to antibiotic"/>
    <property type="evidence" value="ECO:0007669"/>
    <property type="project" value="TreeGrafter"/>
</dbReference>
<feature type="domain" description="Multidrug resistance protein MdtA-like beta-barrel" evidence="6">
    <location>
        <begin position="190"/>
        <end position="280"/>
    </location>
</feature>
<evidence type="ECO:0000313" key="8">
    <source>
        <dbReference type="EMBL" id="ATA22108.1"/>
    </source>
</evidence>
<dbReference type="Pfam" id="PF25876">
    <property type="entry name" value="HH_MFP_RND"/>
    <property type="match status" value="1"/>
</dbReference>
<evidence type="ECO:0000259" key="7">
    <source>
        <dbReference type="Pfam" id="PF25967"/>
    </source>
</evidence>
<evidence type="ECO:0000259" key="6">
    <source>
        <dbReference type="Pfam" id="PF25944"/>
    </source>
</evidence>
<dbReference type="Gene3D" id="2.40.50.100">
    <property type="match status" value="1"/>
</dbReference>
<comment type="similarity">
    <text evidence="2">Belongs to the membrane fusion protein (MFP) (TC 8.A.1) family.</text>
</comment>
<dbReference type="InterPro" id="IPR058624">
    <property type="entry name" value="MdtA-like_HH"/>
</dbReference>
<proteinExistence type="inferred from homology"/>
<dbReference type="Pfam" id="PF25967">
    <property type="entry name" value="RND-MFP_C"/>
    <property type="match status" value="1"/>
</dbReference>
<dbReference type="GO" id="GO:0005886">
    <property type="term" value="C:plasma membrane"/>
    <property type="evidence" value="ECO:0007669"/>
    <property type="project" value="UniProtKB-SubCell"/>
</dbReference>
<dbReference type="Gene3D" id="2.40.30.170">
    <property type="match status" value="1"/>
</dbReference>
<dbReference type="InterPro" id="IPR006143">
    <property type="entry name" value="RND_pump_MFP"/>
</dbReference>
<reference evidence="8 9" key="1">
    <citation type="submission" date="2016-01" db="EMBL/GenBank/DDBJ databases">
        <authorList>
            <person name="Oliw E.H."/>
        </authorList>
    </citation>
    <scope>NUCLEOTIDE SEQUENCE [LARGE SCALE GENOMIC DNA]</scope>
    <source>
        <strain evidence="8 9">FRB97</strain>
    </source>
</reference>
<sequence length="378" mass="40547">MRHTLSVICISLMLTACDRSATSASQSASAPQIDVVTLHAQPITITSQLPGRTVAVRSAEVRPQVNGVIQKRLFTEGSEVKEGQQLYQIDPATYQAAYNKALATLTNAQAVVKRYKPLAAAHAVSEQTYDDAVSTAAQAKADVESARINLEYTKVRAPISGRIGRSQFTEGALVTSGQTSNLTSISQLDPIYVDITESSQNMLRLRRALAQGQLSALNNHEAAVQLTLEDGSSYPHEGRLEFAEVTVDQGTGSVTMRATFPNPDRELLPGMFVHALLKQGVQKQGILVPQEAVSHDTKGHPYVYVVKADNTIEQRSVTTGEMHDGQWQIISGLNAGEKVAVSGLLKVRAGVKVTPNERSANTVAASTVSLSMTDPSAQ</sequence>
<dbReference type="Proteomes" id="UP000217182">
    <property type="component" value="Chromosome"/>
</dbReference>
<keyword evidence="3" id="KW-0732">Signal</keyword>
<accession>A0A250B780</accession>
<dbReference type="OrthoDB" id="9800613at2"/>
<evidence type="ECO:0000313" key="9">
    <source>
        <dbReference type="Proteomes" id="UP000217182"/>
    </source>
</evidence>
<dbReference type="Gene3D" id="2.40.420.20">
    <property type="match status" value="1"/>
</dbReference>
<protein>
    <submittedName>
        <fullName evidence="8">Efflux transporter periplasmic adaptor subunit</fullName>
    </submittedName>
</protein>
<dbReference type="Pfam" id="PF25944">
    <property type="entry name" value="Beta-barrel_RND"/>
    <property type="match status" value="1"/>
</dbReference>
<organism evidence="8 9">
    <name type="scientific">Gibbsiella quercinecans</name>
    <dbReference type="NCBI Taxonomy" id="929813"/>
    <lineage>
        <taxon>Bacteria</taxon>
        <taxon>Pseudomonadati</taxon>
        <taxon>Pseudomonadota</taxon>
        <taxon>Gammaproteobacteria</taxon>
        <taxon>Enterobacterales</taxon>
        <taxon>Yersiniaceae</taxon>
        <taxon>Gibbsiella</taxon>
    </lineage>
</organism>
<dbReference type="AlphaFoldDB" id="A0A250B780"/>
<dbReference type="PANTHER" id="PTHR30158:SF3">
    <property type="entry name" value="MULTIDRUG EFFLUX PUMP SUBUNIT ACRA-RELATED"/>
    <property type="match status" value="1"/>
</dbReference>
<dbReference type="InterPro" id="IPR058626">
    <property type="entry name" value="MdtA-like_b-barrel"/>
</dbReference>
<feature type="domain" description="Multidrug resistance protein MdtA-like C-terminal permuted SH3" evidence="7">
    <location>
        <begin position="286"/>
        <end position="344"/>
    </location>
</feature>
<dbReference type="InterPro" id="IPR058627">
    <property type="entry name" value="MdtA-like_C"/>
</dbReference>
<evidence type="ECO:0000256" key="2">
    <source>
        <dbReference type="ARBA" id="ARBA00009477"/>
    </source>
</evidence>
<evidence type="ECO:0000259" key="4">
    <source>
        <dbReference type="Pfam" id="PF25876"/>
    </source>
</evidence>
<feature type="domain" description="Multidrug resistance protein MdtA-like barrel-sandwich hybrid" evidence="5">
    <location>
        <begin position="57"/>
        <end position="182"/>
    </location>
</feature>
<evidence type="ECO:0000256" key="1">
    <source>
        <dbReference type="ARBA" id="ARBA00004519"/>
    </source>
</evidence>
<gene>
    <name evidence="8" type="ORF">AWC35_23780</name>
</gene>